<evidence type="ECO:0000313" key="1">
    <source>
        <dbReference type="EMBL" id="ACO79888.1"/>
    </source>
</evidence>
<protein>
    <submittedName>
        <fullName evidence="1">BNR domain-containing protein</fullName>
    </submittedName>
</protein>
<gene>
    <name evidence="1" type="ordered locus">Avin_37430</name>
</gene>
<accession>C1DS13</accession>
<dbReference type="HOGENOM" id="CLU_656641_0_0_6"/>
<dbReference type="InterPro" id="IPR015943">
    <property type="entry name" value="WD40/YVTN_repeat-like_dom_sf"/>
</dbReference>
<dbReference type="SUPFAM" id="SSF110296">
    <property type="entry name" value="Oligoxyloglucan reducing end-specific cellobiohydrolase"/>
    <property type="match status" value="1"/>
</dbReference>
<reference evidence="1 2" key="1">
    <citation type="journal article" date="2009" name="J. Bacteriol.">
        <title>Genome sequence of Azotobacter vinelandii, an obligate aerobe specialized to support diverse anaerobic metabolic processes.</title>
        <authorList>
            <person name="Setubal J.C."/>
            <person name="dos Santos P."/>
            <person name="Goldman B.S."/>
            <person name="Ertesvag H."/>
            <person name="Espin G."/>
            <person name="Rubio L.M."/>
            <person name="Valla S."/>
            <person name="Almeida N.F."/>
            <person name="Balasubramanian D."/>
            <person name="Cromes L."/>
            <person name="Curatti L."/>
            <person name="Du Z."/>
            <person name="Godsy E."/>
            <person name="Goodner B."/>
            <person name="Hellner-Burris K."/>
            <person name="Hernandez J.A."/>
            <person name="Houmiel K."/>
            <person name="Imperial J."/>
            <person name="Kennedy C."/>
            <person name="Larson T.J."/>
            <person name="Latreille P."/>
            <person name="Ligon L.S."/>
            <person name="Lu J."/>
            <person name="Maerk M."/>
            <person name="Miller N.M."/>
            <person name="Norton S."/>
            <person name="O'Carroll I.P."/>
            <person name="Paulsen I."/>
            <person name="Raulfs E.C."/>
            <person name="Roemer R."/>
            <person name="Rosser J."/>
            <person name="Segura D."/>
            <person name="Slater S."/>
            <person name="Stricklin S.L."/>
            <person name="Studholme D.J."/>
            <person name="Sun J."/>
            <person name="Viana C.J."/>
            <person name="Wallin E."/>
            <person name="Wang B."/>
            <person name="Wheeler C."/>
            <person name="Zhu H."/>
            <person name="Dean D.R."/>
            <person name="Dixon R."/>
            <person name="Wood D."/>
        </authorList>
    </citation>
    <scope>NUCLEOTIDE SEQUENCE [LARGE SCALE GENOMIC DNA]</scope>
    <source>
        <strain evidence="2">DJ / ATCC BAA-1303</strain>
    </source>
</reference>
<dbReference type="Proteomes" id="UP000002424">
    <property type="component" value="Chromosome"/>
</dbReference>
<dbReference type="AlphaFoldDB" id="C1DS13"/>
<dbReference type="RefSeq" id="WP_012702263.1">
    <property type="nucleotide sequence ID" value="NC_012560.1"/>
</dbReference>
<dbReference type="OrthoDB" id="9813892at2"/>
<dbReference type="KEGG" id="avn:Avin_37430"/>
<dbReference type="STRING" id="322710.Avin_37430"/>
<proteinExistence type="predicted"/>
<keyword evidence="2" id="KW-1185">Reference proteome</keyword>
<dbReference type="EMBL" id="CP001157">
    <property type="protein sequence ID" value="ACO79888.1"/>
    <property type="molecule type" value="Genomic_DNA"/>
</dbReference>
<dbReference type="GeneID" id="88186718"/>
<dbReference type="Gene3D" id="2.130.10.10">
    <property type="entry name" value="YVTN repeat-like/Quinoprotein amine dehydrogenase"/>
    <property type="match status" value="1"/>
</dbReference>
<evidence type="ECO:0000313" key="2">
    <source>
        <dbReference type="Proteomes" id="UP000002424"/>
    </source>
</evidence>
<name>C1DS13_AZOVD</name>
<organism evidence="1 2">
    <name type="scientific">Azotobacter vinelandii (strain DJ / ATCC BAA-1303)</name>
    <dbReference type="NCBI Taxonomy" id="322710"/>
    <lineage>
        <taxon>Bacteria</taxon>
        <taxon>Pseudomonadati</taxon>
        <taxon>Pseudomonadota</taxon>
        <taxon>Gammaproteobacteria</taxon>
        <taxon>Pseudomonadales</taxon>
        <taxon>Pseudomonadaceae</taxon>
        <taxon>Azotobacter</taxon>
    </lineage>
</organism>
<dbReference type="EnsemblBacteria" id="ACO79888">
    <property type="protein sequence ID" value="ACO79888"/>
    <property type="gene ID" value="Avin_37430"/>
</dbReference>
<sequence length="418" mass="43038">MPISLLTQSGQESGWVLGETRRIAAAADLIDVGESGKAVKRDVARAILASEYPDFYNLAVDTTTTKFFATRTATGLTGVNGINTSGAGVWIATGPAGGISRSTNGGVTWTAVTSGVTATLGQPSYGGGKWVIPYATNKVLISADDGASWTDTTVQGSFSFSATGKTAYLNGAFVYSDLSTKLYRSTDGVNWSDVGDTARGGGTYIRSLAVGQGLHVILVDGNLPRYSSDGGVSWSSGASRGITDPGGGLYWTGQYWVSGGSLVAAGPITEPAPSAAGYAFSLSEALTGPVQRLHVSFTATGQSGANWTESYHAEVICADGAAGAVLKYGGYGTGTRYLSNADLLKLLSGQSPTRVAVSGGPSSVSTYGVTEEGSLYALLSSSNQLGLRTPGSVVEMTLDAYAYTANQVTNANWYTRIK</sequence>